<protein>
    <recommendedName>
        <fullName evidence="4">PPIase cyclophilin-type domain-containing protein</fullName>
    </recommendedName>
</protein>
<keyword evidence="1" id="KW-0472">Membrane</keyword>
<name>B7G7N0_PHATC</name>
<evidence type="ECO:0008006" key="4">
    <source>
        <dbReference type="Google" id="ProtNLM"/>
    </source>
</evidence>
<feature type="transmembrane region" description="Helical" evidence="1">
    <location>
        <begin position="745"/>
        <end position="764"/>
    </location>
</feature>
<feature type="transmembrane region" description="Helical" evidence="1">
    <location>
        <begin position="721"/>
        <end position="739"/>
    </location>
</feature>
<keyword evidence="1" id="KW-1133">Transmembrane helix</keyword>
<dbReference type="RefSeq" id="XP_002183172.1">
    <property type="nucleotide sequence ID" value="XM_002183136.1"/>
</dbReference>
<dbReference type="OrthoDB" id="45035at2759"/>
<proteinExistence type="predicted"/>
<dbReference type="eggNOG" id="ENOG502QYAV">
    <property type="taxonomic scope" value="Eukaryota"/>
</dbReference>
<evidence type="ECO:0000313" key="3">
    <source>
        <dbReference type="Proteomes" id="UP000000759"/>
    </source>
</evidence>
<dbReference type="KEGG" id="pti:PHATRDRAFT_48552"/>
<keyword evidence="3" id="KW-1185">Reference proteome</keyword>
<dbReference type="HOGENOM" id="CLU_358440_0_0_1"/>
<reference evidence="2 3" key="1">
    <citation type="journal article" date="2008" name="Nature">
        <title>The Phaeodactylum genome reveals the evolutionary history of diatom genomes.</title>
        <authorList>
            <person name="Bowler C."/>
            <person name="Allen A.E."/>
            <person name="Badger J.H."/>
            <person name="Grimwood J."/>
            <person name="Jabbari K."/>
            <person name="Kuo A."/>
            <person name="Maheswari U."/>
            <person name="Martens C."/>
            <person name="Maumus F."/>
            <person name="Otillar R.P."/>
            <person name="Rayko E."/>
            <person name="Salamov A."/>
            <person name="Vandepoele K."/>
            <person name="Beszteri B."/>
            <person name="Gruber A."/>
            <person name="Heijde M."/>
            <person name="Katinka M."/>
            <person name="Mock T."/>
            <person name="Valentin K."/>
            <person name="Verret F."/>
            <person name="Berges J.A."/>
            <person name="Brownlee C."/>
            <person name="Cadoret J.P."/>
            <person name="Chiovitti A."/>
            <person name="Choi C.J."/>
            <person name="Coesel S."/>
            <person name="De Martino A."/>
            <person name="Detter J.C."/>
            <person name="Durkin C."/>
            <person name="Falciatore A."/>
            <person name="Fournet J."/>
            <person name="Haruta M."/>
            <person name="Huysman M.J."/>
            <person name="Jenkins B.D."/>
            <person name="Jiroutova K."/>
            <person name="Jorgensen R.E."/>
            <person name="Joubert Y."/>
            <person name="Kaplan A."/>
            <person name="Kroger N."/>
            <person name="Kroth P.G."/>
            <person name="La Roche J."/>
            <person name="Lindquist E."/>
            <person name="Lommer M."/>
            <person name="Martin-Jezequel V."/>
            <person name="Lopez P.J."/>
            <person name="Lucas S."/>
            <person name="Mangogna M."/>
            <person name="McGinnis K."/>
            <person name="Medlin L.K."/>
            <person name="Montsant A."/>
            <person name="Oudot-Le Secq M.P."/>
            <person name="Napoli C."/>
            <person name="Obornik M."/>
            <person name="Parker M.S."/>
            <person name="Petit J.L."/>
            <person name="Porcel B.M."/>
            <person name="Poulsen N."/>
            <person name="Robison M."/>
            <person name="Rychlewski L."/>
            <person name="Rynearson T.A."/>
            <person name="Schmutz J."/>
            <person name="Shapiro H."/>
            <person name="Siaut M."/>
            <person name="Stanley M."/>
            <person name="Sussman M.R."/>
            <person name="Taylor A.R."/>
            <person name="Vardi A."/>
            <person name="von Dassow P."/>
            <person name="Vyverman W."/>
            <person name="Willis A."/>
            <person name="Wyrwicz L.S."/>
            <person name="Rokhsar D.S."/>
            <person name="Weissenbach J."/>
            <person name="Armbrust E.V."/>
            <person name="Green B.R."/>
            <person name="Van de Peer Y."/>
            <person name="Grigoriev I.V."/>
        </authorList>
    </citation>
    <scope>NUCLEOTIDE SEQUENCE [LARGE SCALE GENOMIC DNA]</scope>
    <source>
        <strain evidence="2 3">CCAP 1055/1</strain>
    </source>
</reference>
<evidence type="ECO:0000256" key="1">
    <source>
        <dbReference type="SAM" id="Phobius"/>
    </source>
</evidence>
<accession>B7G7N0</accession>
<dbReference type="PaxDb" id="2850-Phatr48552"/>
<dbReference type="GeneID" id="7194720"/>
<reference evidence="3" key="2">
    <citation type="submission" date="2008-08" db="EMBL/GenBank/DDBJ databases">
        <authorList>
            <consortium name="Diatom Consortium"/>
            <person name="Grigoriev I."/>
            <person name="Grimwood J."/>
            <person name="Kuo A."/>
            <person name="Otillar R.P."/>
            <person name="Salamov A."/>
            <person name="Detter J.C."/>
            <person name="Lindquist E."/>
            <person name="Shapiro H."/>
            <person name="Lucas S."/>
            <person name="Glavina del Rio T."/>
            <person name="Pitluck S."/>
            <person name="Rokhsar D."/>
            <person name="Bowler C."/>
        </authorList>
    </citation>
    <scope>GENOME REANNOTATION</scope>
    <source>
        <strain evidence="3">CCAP 1055/1</strain>
    </source>
</reference>
<dbReference type="InParanoid" id="B7G7N0"/>
<organism evidence="2 3">
    <name type="scientific">Phaeodactylum tricornutum (strain CCAP 1055/1)</name>
    <dbReference type="NCBI Taxonomy" id="556484"/>
    <lineage>
        <taxon>Eukaryota</taxon>
        <taxon>Sar</taxon>
        <taxon>Stramenopiles</taxon>
        <taxon>Ochrophyta</taxon>
        <taxon>Bacillariophyta</taxon>
        <taxon>Bacillariophyceae</taxon>
        <taxon>Bacillariophycidae</taxon>
        <taxon>Naviculales</taxon>
        <taxon>Phaeodactylaceae</taxon>
        <taxon>Phaeodactylum</taxon>
    </lineage>
</organism>
<dbReference type="EMBL" id="CM000620">
    <property type="protein sequence ID" value="EEC45390.1"/>
    <property type="molecule type" value="Genomic_DNA"/>
</dbReference>
<keyword evidence="1" id="KW-0812">Transmembrane</keyword>
<dbReference type="AlphaFoldDB" id="B7G7N0"/>
<dbReference type="Proteomes" id="UP000000759">
    <property type="component" value="Chromosome 18"/>
</dbReference>
<evidence type="ECO:0000313" key="2">
    <source>
        <dbReference type="EMBL" id="EEC45390.1"/>
    </source>
</evidence>
<sequence length="781" mass="86510">MEKNEKIEQIRNRRLRILASLALGCCLVGAVFVSFQGSDFFSDKPPSSSKPSLAKASDVAGPSESQLVAQVKELDQKVRDIKKTGVFLEVDPKGLEASRQLQDATRHLLARRYGSKEPYRVRVDLKFQESNPTYEANGEDGSFTIELAPSRLVPHSIFSFLEIARHWDDHKGAFHRRANHVLQVTVKGNQVPHLAFQEYSDLFPHVKGTVGYAGRPSGPAWYVSIMNNSNNHGPGSQQAANPHEADSCFGKVVEGFDDVVLKRITKMPGTGFLDKDKHVFIDKMTILVLDDTGKYVPWKQSGTLVHSDPHAVYAYIKPISLIGNDSLCHEASIDSNATIILIIRYYNVLFKVREKTGHKGRIFERAKKTTKSTGRRRRPKSKRGLKFQSTCVFDLMTVKRCLALPRDVFLAGAFIMKSANILTRLLLVWLQFTASSGAFAPARLGSTRTHRGSSCNSSSPPLVKSGGNWPNFLASFHQTDSNAKNNVVNQLVYQLAQESPNATYINECIPQLEELGKATVGVDENDSSRFERVIGLYNVSFVQTRQKDENPVGGRWTRSSGFAQKILRTRRTLQHVLPANDTGCARALMFQNRKVVAEAINVIVLEAFNGWIRTTILLRGDCVPLNTTERIQGTCQPLSPLAVRVWFDAPRIIIGRTGRFFNLNVGPQSSVVLDTPFVDERVRLGLGGRSGTRFVFARCDTQDTEATAFRTLLQRKPWSKVKTLSVLVGICGVGIYSAIGRAEKPILGGAISVFSALFAMLIAFSSGGIEQENISAKQALE</sequence>
<gene>
    <name evidence="2" type="ORF">PHATRDRAFT_48552</name>
</gene>